<gene>
    <name evidence="2" type="ORF">EVAR_51960_1</name>
</gene>
<comment type="caution">
    <text evidence="2">The sequence shown here is derived from an EMBL/GenBank/DDBJ whole genome shotgun (WGS) entry which is preliminary data.</text>
</comment>
<dbReference type="AlphaFoldDB" id="A0A4C1Y5H9"/>
<evidence type="ECO:0008006" key="4">
    <source>
        <dbReference type="Google" id="ProtNLM"/>
    </source>
</evidence>
<dbReference type="OrthoDB" id="10017160at2759"/>
<dbReference type="EMBL" id="BGZK01001053">
    <property type="protein sequence ID" value="GBP69797.1"/>
    <property type="molecule type" value="Genomic_DNA"/>
</dbReference>
<keyword evidence="3" id="KW-1185">Reference proteome</keyword>
<dbReference type="Proteomes" id="UP000299102">
    <property type="component" value="Unassembled WGS sequence"/>
</dbReference>
<sequence>MDTSFRKIRLSCLATKTRKLEQCTNKSALPVTTTATRIHAGAAARGTRCFAPNLYCRRKKLIYFRDVGALRTLPFARNRVRRVADDSKMQLRDAAVEFNKLHLAVHDEVPSLASVDNWFNEFKRGRTNLTDDLRERRPSTAPPETTSVLCGS</sequence>
<organism evidence="2 3">
    <name type="scientific">Eumeta variegata</name>
    <name type="common">Bagworm moth</name>
    <name type="synonym">Eumeta japonica</name>
    <dbReference type="NCBI Taxonomy" id="151549"/>
    <lineage>
        <taxon>Eukaryota</taxon>
        <taxon>Metazoa</taxon>
        <taxon>Ecdysozoa</taxon>
        <taxon>Arthropoda</taxon>
        <taxon>Hexapoda</taxon>
        <taxon>Insecta</taxon>
        <taxon>Pterygota</taxon>
        <taxon>Neoptera</taxon>
        <taxon>Endopterygota</taxon>
        <taxon>Lepidoptera</taxon>
        <taxon>Glossata</taxon>
        <taxon>Ditrysia</taxon>
        <taxon>Tineoidea</taxon>
        <taxon>Psychidae</taxon>
        <taxon>Oiketicinae</taxon>
        <taxon>Eumeta</taxon>
    </lineage>
</organism>
<evidence type="ECO:0000313" key="2">
    <source>
        <dbReference type="EMBL" id="GBP69797.1"/>
    </source>
</evidence>
<feature type="compositionally biased region" description="Polar residues" evidence="1">
    <location>
        <begin position="142"/>
        <end position="152"/>
    </location>
</feature>
<reference evidence="2 3" key="1">
    <citation type="journal article" date="2019" name="Commun. Biol.">
        <title>The bagworm genome reveals a unique fibroin gene that provides high tensile strength.</title>
        <authorList>
            <person name="Kono N."/>
            <person name="Nakamura H."/>
            <person name="Ohtoshi R."/>
            <person name="Tomita M."/>
            <person name="Numata K."/>
            <person name="Arakawa K."/>
        </authorList>
    </citation>
    <scope>NUCLEOTIDE SEQUENCE [LARGE SCALE GENOMIC DNA]</scope>
</reference>
<name>A0A4C1Y5H9_EUMVA</name>
<accession>A0A4C1Y5H9</accession>
<feature type="region of interest" description="Disordered" evidence="1">
    <location>
        <begin position="133"/>
        <end position="152"/>
    </location>
</feature>
<evidence type="ECO:0000256" key="1">
    <source>
        <dbReference type="SAM" id="MobiDB-lite"/>
    </source>
</evidence>
<evidence type="ECO:0000313" key="3">
    <source>
        <dbReference type="Proteomes" id="UP000299102"/>
    </source>
</evidence>
<protein>
    <recommendedName>
        <fullName evidence="4">Mos1 transposase HTH domain-containing protein</fullName>
    </recommendedName>
</protein>
<proteinExistence type="predicted"/>